<dbReference type="Pfam" id="PF03221">
    <property type="entry name" value="HTH_Tnp_Tc5"/>
    <property type="match status" value="1"/>
</dbReference>
<accession>A0A8C6FEZ8</accession>
<evidence type="ECO:0000313" key="3">
    <source>
        <dbReference type="Ensembl" id="ENSMMSP00000001309.1"/>
    </source>
</evidence>
<protein>
    <recommendedName>
        <fullName evidence="2">HTH CENPB-type domain-containing protein</fullName>
    </recommendedName>
</protein>
<evidence type="ECO:0000256" key="1">
    <source>
        <dbReference type="ARBA" id="ARBA00023125"/>
    </source>
</evidence>
<keyword evidence="1" id="KW-0238">DNA-binding</keyword>
<dbReference type="GO" id="GO:0003677">
    <property type="term" value="F:DNA binding"/>
    <property type="evidence" value="ECO:0007669"/>
    <property type="project" value="UniProtKB-KW"/>
</dbReference>
<organism evidence="3 4">
    <name type="scientific">Moschus moschiferus</name>
    <name type="common">Siberian musk deer</name>
    <name type="synonym">Moschus sibiricus</name>
    <dbReference type="NCBI Taxonomy" id="68415"/>
    <lineage>
        <taxon>Eukaryota</taxon>
        <taxon>Metazoa</taxon>
        <taxon>Chordata</taxon>
        <taxon>Craniata</taxon>
        <taxon>Vertebrata</taxon>
        <taxon>Euteleostomi</taxon>
        <taxon>Mammalia</taxon>
        <taxon>Eutheria</taxon>
        <taxon>Laurasiatheria</taxon>
        <taxon>Artiodactyla</taxon>
        <taxon>Ruminantia</taxon>
        <taxon>Pecora</taxon>
        <taxon>Moschidae</taxon>
        <taxon>Moschus</taxon>
    </lineage>
</organism>
<dbReference type="Gene3D" id="1.10.10.60">
    <property type="entry name" value="Homeodomain-like"/>
    <property type="match status" value="1"/>
</dbReference>
<feature type="domain" description="HTH CENPB-type" evidence="2">
    <location>
        <begin position="1"/>
        <end position="71"/>
    </location>
</feature>
<dbReference type="Proteomes" id="UP000694544">
    <property type="component" value="Unplaced"/>
</dbReference>
<proteinExistence type="predicted"/>
<reference evidence="3" key="2">
    <citation type="submission" date="2025-09" db="UniProtKB">
        <authorList>
            <consortium name="Ensembl"/>
        </authorList>
    </citation>
    <scope>IDENTIFICATION</scope>
</reference>
<dbReference type="AlphaFoldDB" id="A0A8C6FEZ8"/>
<evidence type="ECO:0000313" key="4">
    <source>
        <dbReference type="Proteomes" id="UP000694544"/>
    </source>
</evidence>
<evidence type="ECO:0000259" key="2">
    <source>
        <dbReference type="PROSITE" id="PS51253"/>
    </source>
</evidence>
<keyword evidence="4" id="KW-1185">Reference proteome</keyword>
<dbReference type="SUPFAM" id="SSF46689">
    <property type="entry name" value="Homeodomain-like"/>
    <property type="match status" value="1"/>
</dbReference>
<dbReference type="InterPro" id="IPR009057">
    <property type="entry name" value="Homeodomain-like_sf"/>
</dbReference>
<sequence>MGRMEHLLSLWIEEQKRQNVPVSTLLIQDQARQLFAQLQHEQGGDGRAETFGASNGCFAQFKVCHNVLLTDEPAVADAQADARYPAVLRTILEEGCYSPRPCYVSLMVFIPPALPTLYSGTRSAGLEGGVF</sequence>
<dbReference type="PROSITE" id="PS51253">
    <property type="entry name" value="HTH_CENPB"/>
    <property type="match status" value="1"/>
</dbReference>
<dbReference type="GeneTree" id="ENSGT00940000163154"/>
<name>A0A8C6FEZ8_MOSMO</name>
<dbReference type="InterPro" id="IPR006600">
    <property type="entry name" value="HTH_CenpB_DNA-bd_dom"/>
</dbReference>
<reference evidence="3" key="1">
    <citation type="submission" date="2025-08" db="UniProtKB">
        <authorList>
            <consortium name="Ensembl"/>
        </authorList>
    </citation>
    <scope>IDENTIFICATION</scope>
</reference>
<dbReference type="Ensembl" id="ENSMMST00000001435.1">
    <property type="protein sequence ID" value="ENSMMSP00000001309.1"/>
    <property type="gene ID" value="ENSMMSG00000001003.1"/>
</dbReference>